<dbReference type="OrthoDB" id="4761185at2"/>
<organism evidence="3 4">
    <name type="scientific">Mycobacterium paraffinicum</name>
    <dbReference type="NCBI Taxonomy" id="53378"/>
    <lineage>
        <taxon>Bacteria</taxon>
        <taxon>Bacillati</taxon>
        <taxon>Actinomycetota</taxon>
        <taxon>Actinomycetes</taxon>
        <taxon>Mycobacteriales</taxon>
        <taxon>Mycobacteriaceae</taxon>
        <taxon>Mycobacterium</taxon>
    </lineage>
</organism>
<keyword evidence="1" id="KW-0472">Membrane</keyword>
<feature type="signal peptide" evidence="2">
    <location>
        <begin position="1"/>
        <end position="19"/>
    </location>
</feature>
<keyword evidence="4" id="KW-1185">Reference proteome</keyword>
<feature type="transmembrane region" description="Helical" evidence="1">
    <location>
        <begin position="254"/>
        <end position="277"/>
    </location>
</feature>
<dbReference type="NCBIfam" id="NF038012">
    <property type="entry name" value="DMT_1"/>
    <property type="match status" value="1"/>
</dbReference>
<keyword evidence="1" id="KW-0812">Transmembrane</keyword>
<protein>
    <recommendedName>
        <fullName evidence="5">EamA domain-containing protein</fullName>
    </recommendedName>
</protein>
<comment type="caution">
    <text evidence="3">The sequence shown here is derived from an EMBL/GenBank/DDBJ whole genome shotgun (WGS) entry which is preliminary data.</text>
</comment>
<feature type="transmembrane region" description="Helical" evidence="1">
    <location>
        <begin position="67"/>
        <end position="94"/>
    </location>
</feature>
<feature type="transmembrane region" description="Helical" evidence="1">
    <location>
        <begin position="135"/>
        <end position="158"/>
    </location>
</feature>
<feature type="transmembrane region" description="Helical" evidence="1">
    <location>
        <begin position="165"/>
        <end position="186"/>
    </location>
</feature>
<dbReference type="AlphaFoldDB" id="A0A1Q4HWT2"/>
<feature type="transmembrane region" description="Helical" evidence="1">
    <location>
        <begin position="227"/>
        <end position="248"/>
    </location>
</feature>
<feature type="transmembrane region" description="Helical" evidence="1">
    <location>
        <begin position="106"/>
        <end position="123"/>
    </location>
</feature>
<dbReference type="PANTHER" id="PTHR40761">
    <property type="entry name" value="CONSERVED INTEGRAL MEMBRANE ALANINE VALINE AND LEUCINE RICH PROTEIN-RELATED"/>
    <property type="match status" value="1"/>
</dbReference>
<gene>
    <name evidence="3" type="ORF">BRW65_09885</name>
</gene>
<dbReference type="Proteomes" id="UP000186438">
    <property type="component" value="Unassembled WGS sequence"/>
</dbReference>
<evidence type="ECO:0000313" key="4">
    <source>
        <dbReference type="Proteomes" id="UP000186438"/>
    </source>
</evidence>
<keyword evidence="2" id="KW-0732">Signal</keyword>
<proteinExistence type="predicted"/>
<accession>A0A1Q4HWT2</accession>
<evidence type="ECO:0000256" key="1">
    <source>
        <dbReference type="SAM" id="Phobius"/>
    </source>
</evidence>
<evidence type="ECO:0008006" key="5">
    <source>
        <dbReference type="Google" id="ProtNLM"/>
    </source>
</evidence>
<name>A0A1Q4HWT2_9MYCO</name>
<dbReference type="EMBL" id="MPNT01000007">
    <property type="protein sequence ID" value="OJZ74130.1"/>
    <property type="molecule type" value="Genomic_DNA"/>
</dbReference>
<dbReference type="PANTHER" id="PTHR40761:SF1">
    <property type="entry name" value="CONSERVED INTEGRAL MEMBRANE ALANINE VALINE AND LEUCINE RICH PROTEIN-RELATED"/>
    <property type="match status" value="1"/>
</dbReference>
<keyword evidence="1" id="KW-1133">Transmembrane helix</keyword>
<reference evidence="3 4" key="1">
    <citation type="submission" date="2016-11" db="EMBL/GenBank/DDBJ databases">
        <title>Genome sequences of unsequenced Mycobacteria.</title>
        <authorList>
            <person name="Greninger A.L."/>
            <person name="Fang F."/>
            <person name="Jerome K.R."/>
        </authorList>
    </citation>
    <scope>NUCLEOTIDE SEQUENCE [LARGE SCALE GENOMIC DNA]</scope>
    <source>
        <strain evidence="3 4">M11</strain>
    </source>
</reference>
<dbReference type="STRING" id="53378.BRW65_09885"/>
<evidence type="ECO:0000256" key="2">
    <source>
        <dbReference type="SAM" id="SignalP"/>
    </source>
</evidence>
<evidence type="ECO:0000313" key="3">
    <source>
        <dbReference type="EMBL" id="OJZ74130.1"/>
    </source>
</evidence>
<feature type="transmembrane region" description="Helical" evidence="1">
    <location>
        <begin position="192"/>
        <end position="215"/>
    </location>
</feature>
<feature type="chain" id="PRO_5039375742" description="EamA domain-containing protein" evidence="2">
    <location>
        <begin position="20"/>
        <end position="369"/>
    </location>
</feature>
<sequence>MLKSEIAVVLALCAALASAIGAVSRQRSAHEVADEPVGHWELFRMSLRDTRWWIGGGGAVANYSLQAAALAVGSVMLVTALQVTALLFALPVNARLTHQRVTRRQWMWATVLAVALAVVVTVGDPKAGQSQGSLTTWTVVALVWGPLLVFCVLGARIWPGPRAAVLLAVVAGSSLALFAVLTKAVVAAAGHGFGALLCAPEFYVWILAALAGMVFQQSSFRAGALTASMPSVTVAKPAVASVLGIVVLGETLKANGVGMIVMASAAIVVIVAIVALARGEAHTRTFSEQNADTSPMPTPAGFSARRPWSDVNPLALQDVRRCRRLASGWSPLVLRPSGRCQRRRSSPIATSTAGLPRVHDTCRLNAGVR</sequence>
<dbReference type="RefSeq" id="WP_073874109.1">
    <property type="nucleotide sequence ID" value="NZ_MPNT01000007.1"/>
</dbReference>